<organism evidence="4 5">
    <name type="scientific">Parafilimonas terrae</name>
    <dbReference type="NCBI Taxonomy" id="1465490"/>
    <lineage>
        <taxon>Bacteria</taxon>
        <taxon>Pseudomonadati</taxon>
        <taxon>Bacteroidota</taxon>
        <taxon>Chitinophagia</taxon>
        <taxon>Chitinophagales</taxon>
        <taxon>Chitinophagaceae</taxon>
        <taxon>Parafilimonas</taxon>
    </lineage>
</organism>
<keyword evidence="2" id="KW-0732">Signal</keyword>
<dbReference type="GO" id="GO:0016831">
    <property type="term" value="F:carboxy-lyase activity"/>
    <property type="evidence" value="ECO:0007669"/>
    <property type="project" value="InterPro"/>
</dbReference>
<protein>
    <submittedName>
        <fullName evidence="4">Predicted metal-dependent hydrolase, TIM-barrel fold</fullName>
    </submittedName>
</protein>
<dbReference type="GO" id="GO:0016787">
    <property type="term" value="F:hydrolase activity"/>
    <property type="evidence" value="ECO:0007669"/>
    <property type="project" value="UniProtKB-KW"/>
</dbReference>
<dbReference type="GO" id="GO:0019748">
    <property type="term" value="P:secondary metabolic process"/>
    <property type="evidence" value="ECO:0007669"/>
    <property type="project" value="TreeGrafter"/>
</dbReference>
<dbReference type="EMBL" id="FOXQ01000011">
    <property type="protein sequence ID" value="SFQ40466.1"/>
    <property type="molecule type" value="Genomic_DNA"/>
</dbReference>
<dbReference type="InterPro" id="IPR032465">
    <property type="entry name" value="ACMSD"/>
</dbReference>
<dbReference type="Pfam" id="PF04909">
    <property type="entry name" value="Amidohydro_2"/>
    <property type="match status" value="1"/>
</dbReference>
<evidence type="ECO:0000313" key="4">
    <source>
        <dbReference type="EMBL" id="SFQ40466.1"/>
    </source>
</evidence>
<feature type="signal peptide" evidence="2">
    <location>
        <begin position="1"/>
        <end position="18"/>
    </location>
</feature>
<dbReference type="STRING" id="1465490.SAMN05444277_11124"/>
<dbReference type="InterPro" id="IPR032466">
    <property type="entry name" value="Metal_Hydrolase"/>
</dbReference>
<evidence type="ECO:0000256" key="1">
    <source>
        <dbReference type="ARBA" id="ARBA00023239"/>
    </source>
</evidence>
<gene>
    <name evidence="4" type="ORF">SAMN05444277_11124</name>
</gene>
<evidence type="ECO:0000259" key="3">
    <source>
        <dbReference type="Pfam" id="PF04909"/>
    </source>
</evidence>
<evidence type="ECO:0000313" key="5">
    <source>
        <dbReference type="Proteomes" id="UP000199031"/>
    </source>
</evidence>
<accession>A0A1I5Y8D8</accession>
<dbReference type="InterPro" id="IPR006680">
    <property type="entry name" value="Amidohydro-rel"/>
</dbReference>
<feature type="domain" description="Amidohydrolase-related" evidence="3">
    <location>
        <begin position="119"/>
        <end position="354"/>
    </location>
</feature>
<proteinExistence type="predicted"/>
<keyword evidence="1" id="KW-0456">Lyase</keyword>
<dbReference type="PANTHER" id="PTHR21240">
    <property type="entry name" value="2-AMINO-3-CARBOXYLMUCONATE-6-SEMIALDEHYDE DECARBOXYLASE"/>
    <property type="match status" value="1"/>
</dbReference>
<keyword evidence="4" id="KW-0378">Hydrolase</keyword>
<dbReference type="PANTHER" id="PTHR21240:SF28">
    <property type="entry name" value="ISO-OROTATE DECARBOXYLASE (EUROFUNG)"/>
    <property type="match status" value="1"/>
</dbReference>
<reference evidence="4 5" key="1">
    <citation type="submission" date="2016-10" db="EMBL/GenBank/DDBJ databases">
        <authorList>
            <person name="de Groot N.N."/>
        </authorList>
    </citation>
    <scope>NUCLEOTIDE SEQUENCE [LARGE SCALE GENOMIC DNA]</scope>
    <source>
        <strain evidence="4 5">DSM 28286</strain>
    </source>
</reference>
<dbReference type="Gene3D" id="3.20.20.140">
    <property type="entry name" value="Metal-dependent hydrolases"/>
    <property type="match status" value="1"/>
</dbReference>
<dbReference type="GO" id="GO:0005737">
    <property type="term" value="C:cytoplasm"/>
    <property type="evidence" value="ECO:0007669"/>
    <property type="project" value="TreeGrafter"/>
</dbReference>
<feature type="chain" id="PRO_5011470683" evidence="2">
    <location>
        <begin position="19"/>
        <end position="359"/>
    </location>
</feature>
<dbReference type="SUPFAM" id="SSF51556">
    <property type="entry name" value="Metallo-dependent hydrolases"/>
    <property type="match status" value="1"/>
</dbReference>
<sequence>MKKLLVVFTFIFVHYSFAQTKADNLLLNNYRPVSIYKTPTANIQKAAFPIIDMHSHDYVQTQNDVDDWVKLMDKMNIQKTMVFTYATGKGFDSAVEKYSKHPDRFELWCGFDYTGYGTTGWQKHAVQELERCYKKGAKGVGELGDKGEGELYSKPTPGKGLHIDDPQMKPLLEKCAALHIPISIHVAEDEWMYETPDSTNDGLMNAAKWHVDTNKPGKLGHDALIKSLENAVRDNPSTIFIACHLANSCSNLQVLGDMLDKYPNLYADIAARYAEIAPVPRYAAAFITKYQDRLLYGTDNSPEEHMYLTTFRILESADEHFYETEMFNYHWALYGLDLPEEVLEKLYRKNAEKIMNEYR</sequence>
<dbReference type="RefSeq" id="WP_090660870.1">
    <property type="nucleotide sequence ID" value="NZ_FOXQ01000011.1"/>
</dbReference>
<dbReference type="Proteomes" id="UP000199031">
    <property type="component" value="Unassembled WGS sequence"/>
</dbReference>
<evidence type="ECO:0000256" key="2">
    <source>
        <dbReference type="SAM" id="SignalP"/>
    </source>
</evidence>
<dbReference type="AlphaFoldDB" id="A0A1I5Y8D8"/>
<dbReference type="OrthoDB" id="644687at2"/>
<name>A0A1I5Y8D8_9BACT</name>
<keyword evidence="5" id="KW-1185">Reference proteome</keyword>